<evidence type="ECO:0000313" key="3">
    <source>
        <dbReference type="Proteomes" id="UP000281738"/>
    </source>
</evidence>
<organism evidence="2 3">
    <name type="scientific">Nocardioides aurantiacus</name>
    <dbReference type="NCBI Taxonomy" id="86796"/>
    <lineage>
        <taxon>Bacteria</taxon>
        <taxon>Bacillati</taxon>
        <taxon>Actinomycetota</taxon>
        <taxon>Actinomycetes</taxon>
        <taxon>Propionibacteriales</taxon>
        <taxon>Nocardioidaceae</taxon>
        <taxon>Nocardioides</taxon>
    </lineage>
</organism>
<keyword evidence="3" id="KW-1185">Reference proteome</keyword>
<feature type="compositionally biased region" description="Basic residues" evidence="1">
    <location>
        <begin position="1"/>
        <end position="11"/>
    </location>
</feature>
<sequence>MTAPRRRRPVRRAPNPSREQLATQVARFARNTEPGMRVLDAGAGRSPYRHLFDHAHYEAADFAQLSTKYAPLDYVCDLTDIPVEDGRFDRILFNQVLEHLPDPAAAVQELHRVLRPGGRLMCSAPLFYAEHQVPYDFFRYTRFGLRRLFEDAGFEVVRLVWLEGYLATSSYQLDVMSRALPTDPRQVRAAVGRKRALYLTPLLWLTARLAGAVAPSLARADGRWKYTKAGMPKNYLLVVRRPAAPPAGQET</sequence>
<accession>A0A3N2CQU2</accession>
<keyword evidence="2" id="KW-0489">Methyltransferase</keyword>
<evidence type="ECO:0000256" key="1">
    <source>
        <dbReference type="SAM" id="MobiDB-lite"/>
    </source>
</evidence>
<gene>
    <name evidence="2" type="ORF">EDD33_0608</name>
</gene>
<keyword evidence="2" id="KW-0830">Ubiquinone</keyword>
<dbReference type="SUPFAM" id="SSF53335">
    <property type="entry name" value="S-adenosyl-L-methionine-dependent methyltransferases"/>
    <property type="match status" value="1"/>
</dbReference>
<dbReference type="RefSeq" id="WP_170169681.1">
    <property type="nucleotide sequence ID" value="NZ_RKHO01000001.1"/>
</dbReference>
<reference evidence="2 3" key="1">
    <citation type="submission" date="2018-11" db="EMBL/GenBank/DDBJ databases">
        <title>Sequencing the genomes of 1000 actinobacteria strains.</title>
        <authorList>
            <person name="Klenk H.-P."/>
        </authorList>
    </citation>
    <scope>NUCLEOTIDE SEQUENCE [LARGE SCALE GENOMIC DNA]</scope>
    <source>
        <strain evidence="2 3">DSM 12652</strain>
    </source>
</reference>
<keyword evidence="2" id="KW-0808">Transferase</keyword>
<dbReference type="EMBL" id="RKHO01000001">
    <property type="protein sequence ID" value="ROR89778.1"/>
    <property type="molecule type" value="Genomic_DNA"/>
</dbReference>
<dbReference type="Pfam" id="PF13489">
    <property type="entry name" value="Methyltransf_23"/>
    <property type="match status" value="1"/>
</dbReference>
<dbReference type="PANTHER" id="PTHR43591:SF24">
    <property type="entry name" value="2-METHOXY-6-POLYPRENYL-1,4-BENZOQUINOL METHYLASE, MITOCHONDRIAL"/>
    <property type="match status" value="1"/>
</dbReference>
<name>A0A3N2CQU2_9ACTN</name>
<dbReference type="GO" id="GO:0032259">
    <property type="term" value="P:methylation"/>
    <property type="evidence" value="ECO:0007669"/>
    <property type="project" value="UniProtKB-KW"/>
</dbReference>
<comment type="caution">
    <text evidence="2">The sequence shown here is derived from an EMBL/GenBank/DDBJ whole genome shotgun (WGS) entry which is preliminary data.</text>
</comment>
<dbReference type="Proteomes" id="UP000281738">
    <property type="component" value="Unassembled WGS sequence"/>
</dbReference>
<dbReference type="GO" id="GO:0008168">
    <property type="term" value="F:methyltransferase activity"/>
    <property type="evidence" value="ECO:0007669"/>
    <property type="project" value="UniProtKB-KW"/>
</dbReference>
<dbReference type="AlphaFoldDB" id="A0A3N2CQU2"/>
<evidence type="ECO:0000313" key="2">
    <source>
        <dbReference type="EMBL" id="ROR89778.1"/>
    </source>
</evidence>
<feature type="region of interest" description="Disordered" evidence="1">
    <location>
        <begin position="1"/>
        <end position="21"/>
    </location>
</feature>
<dbReference type="Gene3D" id="3.40.50.150">
    <property type="entry name" value="Vaccinia Virus protein VP39"/>
    <property type="match status" value="1"/>
</dbReference>
<proteinExistence type="predicted"/>
<dbReference type="PANTHER" id="PTHR43591">
    <property type="entry name" value="METHYLTRANSFERASE"/>
    <property type="match status" value="1"/>
</dbReference>
<dbReference type="CDD" id="cd02440">
    <property type="entry name" value="AdoMet_MTases"/>
    <property type="match status" value="1"/>
</dbReference>
<protein>
    <submittedName>
        <fullName evidence="2">Ubiquinone/menaquinone biosynthesis C-methylase UbiE</fullName>
    </submittedName>
</protein>
<dbReference type="InterPro" id="IPR029063">
    <property type="entry name" value="SAM-dependent_MTases_sf"/>
</dbReference>